<feature type="domain" description="HPt" evidence="15">
    <location>
        <begin position="649"/>
        <end position="741"/>
    </location>
</feature>
<keyword evidence="12" id="KW-1133">Transmembrane helix</keyword>
<evidence type="ECO:0000256" key="5">
    <source>
        <dbReference type="ARBA" id="ARBA00023012"/>
    </source>
</evidence>
<keyword evidence="12" id="KW-0812">Transmembrane</keyword>
<evidence type="ECO:0000256" key="7">
    <source>
        <dbReference type="ARBA" id="ARBA00058004"/>
    </source>
</evidence>
<sequence length="741" mass="77989">MSFPDPAIPGRPAQDAGPGAFFARRLDALNQNADKLQTWRNNLLQGLCAVAFCLGLVTMVPSIWAGVQQQNWGMIGADVVALACTGMLYACRSVRYGLRAFTFLAICYLLALVLLFSIGLLSQPYLLAVPVLCTVLLGLRAGLLALPCCGVTLFAAGYWGGIDPGLGQLDVGLSMHWTLVALNFLLVAALLVVSCAYLLHGLAGALARQRAVHEALESQIAILQAREVELRESMAARKAAELSNELKSEFLAMISHEVRTPLGGVIGMLRLAKRDDTLSADTRRKLRIGLGNAEVLLHIINDILDFSRLEAGKMPFESIDFDLPALLQDVVALLADRAETKGISLVAELDPALGRWWRGDPVRLRQVVMNLVGNGVKFTERGEVRLAARAAPDGGVVLAVSDTGIGIEREAIGRLFGKFEQGNAATSRKYGGAGLGLAICKLIVDTFGGQISVRSEPGAGSVFEVRLPLQAGQPAVALPVARLAPHAVALRLLCAEDGSTNQIILRELLSEMGHSVTIADDGAAALEMLARQDFDLVIMDSRMPRMDGIAALRLLRAGAMGVRRPDVPVVALTANAAQEERQRFMEAGANGFLPKPIEEASLHAEIGRQIALLAQAAPGRAELDAMFGLNGHAGRQGAAAVAAADGAGGSANSAAVRAAFTAEAPRQLAALRQGLADGDAAAVALHAHSLMGSAGLFGARELTALCGRVEALADRGELAAIAPLAGQLDEQLARLLAQLAA</sequence>
<feature type="transmembrane region" description="Helical" evidence="12">
    <location>
        <begin position="127"/>
        <end position="156"/>
    </location>
</feature>
<comment type="catalytic activity">
    <reaction evidence="1">
        <text>ATP + protein L-histidine = ADP + protein N-phospho-L-histidine.</text>
        <dbReference type="EC" id="2.7.13.3"/>
    </reaction>
</comment>
<dbReference type="AlphaFoldDB" id="A0A6N9HIV1"/>
<dbReference type="Gene3D" id="1.10.287.130">
    <property type="match status" value="1"/>
</dbReference>
<dbReference type="SMART" id="SM00388">
    <property type="entry name" value="HisKA"/>
    <property type="match status" value="1"/>
</dbReference>
<dbReference type="Gene3D" id="3.40.50.2300">
    <property type="match status" value="1"/>
</dbReference>
<feature type="transmembrane region" description="Helical" evidence="12">
    <location>
        <begin position="177"/>
        <end position="199"/>
    </location>
</feature>
<dbReference type="GO" id="GO:0005524">
    <property type="term" value="F:ATP binding"/>
    <property type="evidence" value="ECO:0007669"/>
    <property type="project" value="UniProtKB-KW"/>
</dbReference>
<evidence type="ECO:0000256" key="10">
    <source>
        <dbReference type="PROSITE-ProRule" id="PRU00169"/>
    </source>
</evidence>
<dbReference type="SUPFAM" id="SSF52172">
    <property type="entry name" value="CheY-like"/>
    <property type="match status" value="1"/>
</dbReference>
<dbReference type="SMART" id="SM00448">
    <property type="entry name" value="REC"/>
    <property type="match status" value="1"/>
</dbReference>
<dbReference type="CDD" id="cd17546">
    <property type="entry name" value="REC_hyHK_CKI1_RcsC-like"/>
    <property type="match status" value="1"/>
</dbReference>
<dbReference type="Gene3D" id="1.20.120.160">
    <property type="entry name" value="HPT domain"/>
    <property type="match status" value="1"/>
</dbReference>
<dbReference type="CDD" id="cd16922">
    <property type="entry name" value="HATPase_EvgS-ArcB-TorS-like"/>
    <property type="match status" value="1"/>
</dbReference>
<dbReference type="PROSITE" id="PS50894">
    <property type="entry name" value="HPT"/>
    <property type="match status" value="1"/>
</dbReference>
<evidence type="ECO:0000256" key="11">
    <source>
        <dbReference type="SAM" id="Coils"/>
    </source>
</evidence>
<dbReference type="GO" id="GO:0005886">
    <property type="term" value="C:plasma membrane"/>
    <property type="evidence" value="ECO:0007669"/>
    <property type="project" value="UniProtKB-SubCell"/>
</dbReference>
<dbReference type="InterPro" id="IPR005467">
    <property type="entry name" value="His_kinase_dom"/>
</dbReference>
<dbReference type="PRINTS" id="PR00344">
    <property type="entry name" value="BCTRLSENSOR"/>
</dbReference>
<dbReference type="InterPro" id="IPR008207">
    <property type="entry name" value="Sig_transdc_His_kin_Hpt_dom"/>
</dbReference>
<dbReference type="SUPFAM" id="SSF55874">
    <property type="entry name" value="ATPase domain of HSP90 chaperone/DNA topoisomerase II/histidine kinase"/>
    <property type="match status" value="1"/>
</dbReference>
<evidence type="ECO:0000256" key="9">
    <source>
        <dbReference type="PROSITE-ProRule" id="PRU00110"/>
    </source>
</evidence>
<organism evidence="16 17">
    <name type="scientific">Pseudoduganella guangdongensis</name>
    <dbReference type="NCBI Taxonomy" id="2692179"/>
    <lineage>
        <taxon>Bacteria</taxon>
        <taxon>Pseudomonadati</taxon>
        <taxon>Pseudomonadota</taxon>
        <taxon>Betaproteobacteria</taxon>
        <taxon>Burkholderiales</taxon>
        <taxon>Oxalobacteraceae</taxon>
        <taxon>Telluria group</taxon>
        <taxon>Pseudoduganella</taxon>
    </lineage>
</organism>
<evidence type="ECO:0000313" key="16">
    <source>
        <dbReference type="EMBL" id="MYN03518.1"/>
    </source>
</evidence>
<feature type="coiled-coil region" evidence="11">
    <location>
        <begin position="206"/>
        <end position="233"/>
    </location>
</feature>
<dbReference type="Pfam" id="PF00512">
    <property type="entry name" value="HisKA"/>
    <property type="match status" value="1"/>
</dbReference>
<evidence type="ECO:0000313" key="17">
    <source>
        <dbReference type="Proteomes" id="UP000448575"/>
    </source>
</evidence>
<feature type="modified residue" description="Phosphohistidine" evidence="9">
    <location>
        <position position="688"/>
    </location>
</feature>
<dbReference type="InterPro" id="IPR048437">
    <property type="entry name" value="MASE11"/>
</dbReference>
<dbReference type="PANTHER" id="PTHR45339:SF3">
    <property type="entry name" value="HISTIDINE KINASE"/>
    <property type="match status" value="1"/>
</dbReference>
<dbReference type="Proteomes" id="UP000448575">
    <property type="component" value="Unassembled WGS sequence"/>
</dbReference>
<dbReference type="RefSeq" id="WP_161026489.1">
    <property type="nucleotide sequence ID" value="NZ_WWCJ01000010.1"/>
</dbReference>
<comment type="caution">
    <text evidence="16">The sequence shown here is derived from an EMBL/GenBank/DDBJ whole genome shotgun (WGS) entry which is preliminary data.</text>
</comment>
<proteinExistence type="predicted"/>
<dbReference type="PROSITE" id="PS50109">
    <property type="entry name" value="HIS_KIN"/>
    <property type="match status" value="1"/>
</dbReference>
<accession>A0A6N9HIV1</accession>
<keyword evidence="5" id="KW-0902">Two-component regulatory system</keyword>
<dbReference type="CDD" id="cd00088">
    <property type="entry name" value="HPT"/>
    <property type="match status" value="1"/>
</dbReference>
<gene>
    <name evidence="16" type="ORF">GTP41_15585</name>
</gene>
<keyword evidence="4" id="KW-0732">Signal</keyword>
<feature type="transmembrane region" description="Helical" evidence="12">
    <location>
        <begin position="43"/>
        <end position="66"/>
    </location>
</feature>
<dbReference type="InterPro" id="IPR003594">
    <property type="entry name" value="HATPase_dom"/>
</dbReference>
<dbReference type="EMBL" id="WWCJ01000010">
    <property type="protein sequence ID" value="MYN03518.1"/>
    <property type="molecule type" value="Genomic_DNA"/>
</dbReference>
<dbReference type="InterPro" id="IPR036641">
    <property type="entry name" value="HPT_dom_sf"/>
</dbReference>
<evidence type="ECO:0000259" key="13">
    <source>
        <dbReference type="PROSITE" id="PS50109"/>
    </source>
</evidence>
<keyword evidence="6" id="KW-0843">Virulence</keyword>
<keyword evidence="12" id="KW-0472">Membrane</keyword>
<dbReference type="GO" id="GO:0000155">
    <property type="term" value="F:phosphorelay sensor kinase activity"/>
    <property type="evidence" value="ECO:0007669"/>
    <property type="project" value="InterPro"/>
</dbReference>
<dbReference type="Pfam" id="PF20969">
    <property type="entry name" value="MASE11"/>
    <property type="match status" value="1"/>
</dbReference>
<dbReference type="InterPro" id="IPR036890">
    <property type="entry name" value="HATPase_C_sf"/>
</dbReference>
<dbReference type="InterPro" id="IPR001789">
    <property type="entry name" value="Sig_transdc_resp-reg_receiver"/>
</dbReference>
<comment type="function">
    <text evidence="7">Member of the two-component regulatory system BvgS/BvgA. Phosphorylates BvgA via a four-step phosphorelay in response to environmental signals.</text>
</comment>
<keyword evidence="11" id="KW-0175">Coiled coil</keyword>
<dbReference type="CDD" id="cd00082">
    <property type="entry name" value="HisKA"/>
    <property type="match status" value="1"/>
</dbReference>
<evidence type="ECO:0000256" key="2">
    <source>
        <dbReference type="ARBA" id="ARBA00012438"/>
    </source>
</evidence>
<evidence type="ECO:0000256" key="6">
    <source>
        <dbReference type="ARBA" id="ARBA00023026"/>
    </source>
</evidence>
<keyword evidence="17" id="KW-1185">Reference proteome</keyword>
<dbReference type="InterPro" id="IPR011006">
    <property type="entry name" value="CheY-like_superfamily"/>
</dbReference>
<dbReference type="SUPFAM" id="SSF47384">
    <property type="entry name" value="Homodimeric domain of signal transducing histidine kinase"/>
    <property type="match status" value="1"/>
</dbReference>
<evidence type="ECO:0000259" key="14">
    <source>
        <dbReference type="PROSITE" id="PS50110"/>
    </source>
</evidence>
<keyword evidence="3 10" id="KW-0597">Phosphoprotein</keyword>
<evidence type="ECO:0000256" key="1">
    <source>
        <dbReference type="ARBA" id="ARBA00000085"/>
    </source>
</evidence>
<dbReference type="FunFam" id="3.30.565.10:FF:000010">
    <property type="entry name" value="Sensor histidine kinase RcsC"/>
    <property type="match status" value="1"/>
</dbReference>
<feature type="domain" description="Histidine kinase" evidence="13">
    <location>
        <begin position="253"/>
        <end position="471"/>
    </location>
</feature>
<feature type="transmembrane region" description="Helical" evidence="12">
    <location>
        <begin position="98"/>
        <end position="121"/>
    </location>
</feature>
<dbReference type="EC" id="2.7.13.3" evidence="2"/>
<evidence type="ECO:0000256" key="12">
    <source>
        <dbReference type="SAM" id="Phobius"/>
    </source>
</evidence>
<dbReference type="Pfam" id="PF02518">
    <property type="entry name" value="HATPase_c"/>
    <property type="match status" value="1"/>
</dbReference>
<dbReference type="InterPro" id="IPR004358">
    <property type="entry name" value="Sig_transdc_His_kin-like_C"/>
</dbReference>
<dbReference type="SMART" id="SM00387">
    <property type="entry name" value="HATPase_c"/>
    <property type="match status" value="1"/>
</dbReference>
<evidence type="ECO:0000256" key="8">
    <source>
        <dbReference type="ARBA" id="ARBA00070152"/>
    </source>
</evidence>
<dbReference type="PROSITE" id="PS50110">
    <property type="entry name" value="RESPONSE_REGULATORY"/>
    <property type="match status" value="1"/>
</dbReference>
<evidence type="ECO:0000259" key="15">
    <source>
        <dbReference type="PROSITE" id="PS50894"/>
    </source>
</evidence>
<protein>
    <recommendedName>
        <fullName evidence="8">Virulence sensor protein BvgS</fullName>
        <ecNumber evidence="2">2.7.13.3</ecNumber>
    </recommendedName>
</protein>
<feature type="domain" description="Response regulatory" evidence="14">
    <location>
        <begin position="491"/>
        <end position="610"/>
    </location>
</feature>
<dbReference type="Gene3D" id="3.30.565.10">
    <property type="entry name" value="Histidine kinase-like ATPase, C-terminal domain"/>
    <property type="match status" value="1"/>
</dbReference>
<evidence type="ECO:0000256" key="4">
    <source>
        <dbReference type="ARBA" id="ARBA00022729"/>
    </source>
</evidence>
<name>A0A6N9HIV1_9BURK</name>
<dbReference type="Pfam" id="PF00072">
    <property type="entry name" value="Response_reg"/>
    <property type="match status" value="1"/>
</dbReference>
<feature type="modified residue" description="4-aspartylphosphate" evidence="10">
    <location>
        <position position="540"/>
    </location>
</feature>
<dbReference type="InterPro" id="IPR003661">
    <property type="entry name" value="HisK_dim/P_dom"/>
</dbReference>
<dbReference type="PANTHER" id="PTHR45339">
    <property type="entry name" value="HYBRID SIGNAL TRANSDUCTION HISTIDINE KINASE J"/>
    <property type="match status" value="1"/>
</dbReference>
<dbReference type="Pfam" id="PF01627">
    <property type="entry name" value="Hpt"/>
    <property type="match status" value="1"/>
</dbReference>
<reference evidence="16 17" key="1">
    <citation type="submission" date="2019-12" db="EMBL/GenBank/DDBJ databases">
        <title>Novel species isolated from a subtropical stream in China.</title>
        <authorList>
            <person name="Lu H."/>
        </authorList>
    </citation>
    <scope>NUCLEOTIDE SEQUENCE [LARGE SCALE GENOMIC DNA]</scope>
    <source>
        <strain evidence="16 17">DS3</strain>
    </source>
</reference>
<evidence type="ECO:0000256" key="3">
    <source>
        <dbReference type="ARBA" id="ARBA00022553"/>
    </source>
</evidence>
<dbReference type="SUPFAM" id="SSF47226">
    <property type="entry name" value="Histidine-containing phosphotransfer domain, HPT domain"/>
    <property type="match status" value="1"/>
</dbReference>
<dbReference type="InterPro" id="IPR036097">
    <property type="entry name" value="HisK_dim/P_sf"/>
</dbReference>